<feature type="transmembrane region" description="Helical" evidence="1">
    <location>
        <begin position="12"/>
        <end position="34"/>
    </location>
</feature>
<comment type="caution">
    <text evidence="2">The sequence shown here is derived from an EMBL/GenBank/DDBJ whole genome shotgun (WGS) entry which is preliminary data.</text>
</comment>
<evidence type="ECO:0008006" key="4">
    <source>
        <dbReference type="Google" id="ProtNLM"/>
    </source>
</evidence>
<dbReference type="EMBL" id="CAXIXY010000004">
    <property type="protein sequence ID" value="CAL2085575.1"/>
    <property type="molecule type" value="Genomic_DNA"/>
</dbReference>
<gene>
    <name evidence="2" type="ORF">T190607A01A_20495</name>
</gene>
<accession>A0ABP1EM22</accession>
<name>A0ABP1EM22_9FLAO</name>
<protein>
    <recommendedName>
        <fullName evidence="4">Cytoskeletal protein CcmA (Bactofilin family)</fullName>
    </recommendedName>
</protein>
<keyword evidence="1" id="KW-0472">Membrane</keyword>
<evidence type="ECO:0000313" key="2">
    <source>
        <dbReference type="EMBL" id="CAL2085575.1"/>
    </source>
</evidence>
<sequence length="415" mass="46175">MFPWNKKIQAGALQYVLVIAIIIFIILLSFVQLVQVQQRLSVKNSLYKEAILNTTNGFKYVTNSQLGDKSEISVKFSSSPKETTQIAKGSWGVFDLIKVSSKVNKELFQKIALIGNYSKTQKAIYLTDNNTPLVVVGNTKITGTAYLPKRGIKRGNIGGNSYYGNVLVNGATRVSSSSLSLNSRLKNLNNFSASSLDTKEIQLKEGDKIVQSFNKETLIYRDYLPIKLQDISLNGNIIVQSQSKIIVSKESKLLDIILIAPEIIIESGTKATFQAIATKRIEVGRNVQLAYPSYLAVTYKSNKIEENHGVFIDKNCVLKGGVCFLQKESKERNLEPQIKIDTSTKVIGEIFCQGNTEILGTVYGEVSTNNFITKQLGTRYINHLYNAVINSRELPNKFVCVTGDSNKKGIAKWLY</sequence>
<dbReference type="Proteomes" id="UP001497416">
    <property type="component" value="Unassembled WGS sequence"/>
</dbReference>
<organism evidence="2 3">
    <name type="scientific">Tenacibaculum platacis</name>
    <dbReference type="NCBI Taxonomy" id="3137852"/>
    <lineage>
        <taxon>Bacteria</taxon>
        <taxon>Pseudomonadati</taxon>
        <taxon>Bacteroidota</taxon>
        <taxon>Flavobacteriia</taxon>
        <taxon>Flavobacteriales</taxon>
        <taxon>Flavobacteriaceae</taxon>
        <taxon>Tenacibaculum</taxon>
    </lineage>
</organism>
<reference evidence="2 3" key="1">
    <citation type="submission" date="2024-05" db="EMBL/GenBank/DDBJ databases">
        <authorList>
            <person name="Duchaud E."/>
        </authorList>
    </citation>
    <scope>NUCLEOTIDE SEQUENCE [LARGE SCALE GENOMIC DNA]</scope>
    <source>
        <strain evidence="2">Ena-SAMPLE-TAB-13-05-2024-13:56:06:370-140302</strain>
    </source>
</reference>
<dbReference type="RefSeq" id="WP_348712017.1">
    <property type="nucleotide sequence ID" value="NZ_CAXIXY010000004.1"/>
</dbReference>
<keyword evidence="3" id="KW-1185">Reference proteome</keyword>
<keyword evidence="1" id="KW-0812">Transmembrane</keyword>
<evidence type="ECO:0000313" key="3">
    <source>
        <dbReference type="Proteomes" id="UP001497416"/>
    </source>
</evidence>
<keyword evidence="1" id="KW-1133">Transmembrane helix</keyword>
<evidence type="ECO:0000256" key="1">
    <source>
        <dbReference type="SAM" id="Phobius"/>
    </source>
</evidence>
<proteinExistence type="predicted"/>